<evidence type="ECO:0000256" key="1">
    <source>
        <dbReference type="ARBA" id="ARBA00006607"/>
    </source>
</evidence>
<accession>A0A813KUB9</accession>
<organism evidence="8 9">
    <name type="scientific">Polarella glacialis</name>
    <name type="common">Dinoflagellate</name>
    <dbReference type="NCBI Taxonomy" id="89957"/>
    <lineage>
        <taxon>Eukaryota</taxon>
        <taxon>Sar</taxon>
        <taxon>Alveolata</taxon>
        <taxon>Dinophyceae</taxon>
        <taxon>Suessiales</taxon>
        <taxon>Suessiaceae</taxon>
        <taxon>Polarella</taxon>
    </lineage>
</organism>
<dbReference type="InterPro" id="IPR002423">
    <property type="entry name" value="Cpn60/GroEL/TCP-1"/>
</dbReference>
<dbReference type="InterPro" id="IPR027409">
    <property type="entry name" value="GroEL-like_apical_dom_sf"/>
</dbReference>
<evidence type="ECO:0000256" key="6">
    <source>
        <dbReference type="SAM" id="MobiDB-lite"/>
    </source>
</evidence>
<keyword evidence="5" id="KW-0143">Chaperone</keyword>
<evidence type="ECO:0000313" key="9">
    <source>
        <dbReference type="Proteomes" id="UP000626109"/>
    </source>
</evidence>
<dbReference type="Gene3D" id="1.10.560.10">
    <property type="entry name" value="GroEL-like equatorial domain"/>
    <property type="match status" value="1"/>
</dbReference>
<dbReference type="GO" id="GO:0005524">
    <property type="term" value="F:ATP binding"/>
    <property type="evidence" value="ECO:0007669"/>
    <property type="project" value="UniProtKB-KW"/>
</dbReference>
<comment type="similarity">
    <text evidence="2">Belongs to the TCP-1 chaperonin family.</text>
</comment>
<feature type="non-terminal residue" evidence="8">
    <location>
        <position position="1"/>
    </location>
</feature>
<dbReference type="SUPFAM" id="SSF68906">
    <property type="entry name" value="SAP domain"/>
    <property type="match status" value="1"/>
</dbReference>
<dbReference type="EMBL" id="CAJNNW010032744">
    <property type="protein sequence ID" value="CAE8715238.1"/>
    <property type="molecule type" value="Genomic_DNA"/>
</dbReference>
<dbReference type="Gene3D" id="3.50.7.10">
    <property type="entry name" value="GroEL"/>
    <property type="match status" value="1"/>
</dbReference>
<dbReference type="PANTHER" id="PTHR45633">
    <property type="entry name" value="60 KDA HEAT SHOCK PROTEIN, MITOCHONDRIAL"/>
    <property type="match status" value="1"/>
</dbReference>
<evidence type="ECO:0000256" key="2">
    <source>
        <dbReference type="ARBA" id="ARBA00008020"/>
    </source>
</evidence>
<dbReference type="InterPro" id="IPR027410">
    <property type="entry name" value="TCP-1-like_intermed_sf"/>
</dbReference>
<evidence type="ECO:0000256" key="3">
    <source>
        <dbReference type="ARBA" id="ARBA00022741"/>
    </source>
</evidence>
<name>A0A813KUB9_POLGL</name>
<dbReference type="GO" id="GO:0042026">
    <property type="term" value="P:protein refolding"/>
    <property type="evidence" value="ECO:0007669"/>
    <property type="project" value="InterPro"/>
</dbReference>
<feature type="region of interest" description="Disordered" evidence="6">
    <location>
        <begin position="354"/>
        <end position="400"/>
    </location>
</feature>
<evidence type="ECO:0000313" key="8">
    <source>
        <dbReference type="EMBL" id="CAE8715238.1"/>
    </source>
</evidence>
<dbReference type="Gene3D" id="3.30.260.10">
    <property type="entry name" value="TCP-1-like chaperonin intermediate domain"/>
    <property type="match status" value="1"/>
</dbReference>
<dbReference type="InterPro" id="IPR027413">
    <property type="entry name" value="GROEL-like_equatorial_sf"/>
</dbReference>
<evidence type="ECO:0000256" key="4">
    <source>
        <dbReference type="ARBA" id="ARBA00022840"/>
    </source>
</evidence>
<dbReference type="InterPro" id="IPR001844">
    <property type="entry name" value="Cpn60/GroEL"/>
</dbReference>
<feature type="compositionally biased region" description="Low complexity" evidence="6">
    <location>
        <begin position="370"/>
        <end position="399"/>
    </location>
</feature>
<dbReference type="AlphaFoldDB" id="A0A813KUB9"/>
<keyword evidence="3" id="KW-0547">Nucleotide-binding</keyword>
<dbReference type="GO" id="GO:0140662">
    <property type="term" value="F:ATP-dependent protein folding chaperone"/>
    <property type="evidence" value="ECO:0007669"/>
    <property type="project" value="InterPro"/>
</dbReference>
<proteinExistence type="inferred from homology"/>
<comment type="similarity">
    <text evidence="1">Belongs to the chaperonin (HSP60) family.</text>
</comment>
<keyword evidence="7" id="KW-0732">Signal</keyword>
<dbReference type="Pfam" id="PF00118">
    <property type="entry name" value="Cpn60_TCP1"/>
    <property type="match status" value="1"/>
</dbReference>
<sequence>MAATRAAVVVALLSTWLLASEAKGVVRRPVQISRSASGEVVEPWHGKSVQDLHREYGNIFKHGNRNAASHLWSSFIIDRAPFMSKKQFLMLSGGYCAVSGSPVGPSDATRHKMRLDHVDGSGKQVGFMYYCCWPCVCDTQDFIRVDSKTIQTADGSHEYMVAVIGNPCDNAAALSKPFNQHGRTTTILESAAEVRCAGGKLIGATMSDNGYVIISLFFSAAGPKQVGFQDEVDFEFMCEDRKRQGYNSGMGEIFRKVAAIAPVVVGARSAARWMPPAQMTSRQLKLEMARRGLNARGASEKSELVALLEQSQRSELRKLGVMQLRQEAFRLGLDLKGVADKADLVALLERATMGTPTPALGSPDPGDDSNNNNNNNNNKHNNNNNNNNNNNHNNKNNNKPFAEMTVRGLREQVSKRGLDARGCLEKSDFVQLLGAGRLVFGSSQAPQIVNDGVTIARAISLQDKEMNLGAKLLTQASAKSESNAGDGTTTAAVLTQEMVNQGMQLVTSGFNPMLMQRGMKAASAYISAEIQKLAKPVAAGDLLDIATVSVGGNAEMGQNIAQAFETVGDTGNVVIEESQILTDEVEVSEGMTLDRGYISPYFVTDNQRQVAELKKPRVLVTDQKLSDAYDIINLLEELLKTKQPLFIIADDITGE</sequence>
<dbReference type="Proteomes" id="UP000626109">
    <property type="component" value="Unassembled WGS sequence"/>
</dbReference>
<dbReference type="InterPro" id="IPR017998">
    <property type="entry name" value="Chaperone_TCP-1"/>
</dbReference>
<evidence type="ECO:0000256" key="7">
    <source>
        <dbReference type="SAM" id="SignalP"/>
    </source>
</evidence>
<keyword evidence="4" id="KW-0067">ATP-binding</keyword>
<feature type="chain" id="PRO_5032870673" evidence="7">
    <location>
        <begin position="23"/>
        <end position="655"/>
    </location>
</feature>
<comment type="caution">
    <text evidence="8">The sequence shown here is derived from an EMBL/GenBank/DDBJ whole genome shotgun (WGS) entry which is preliminary data.</text>
</comment>
<protein>
    <submittedName>
        <fullName evidence="8">Uncharacterized protein</fullName>
    </submittedName>
</protein>
<dbReference type="PRINTS" id="PR00304">
    <property type="entry name" value="TCOMPLEXTCP1"/>
</dbReference>
<dbReference type="InterPro" id="IPR036361">
    <property type="entry name" value="SAP_dom_sf"/>
</dbReference>
<evidence type="ECO:0000256" key="5">
    <source>
        <dbReference type="ARBA" id="ARBA00023186"/>
    </source>
</evidence>
<gene>
    <name evidence="8" type="ORF">PGLA2088_LOCUS38422</name>
</gene>
<reference evidence="8" key="1">
    <citation type="submission" date="2021-02" db="EMBL/GenBank/DDBJ databases">
        <authorList>
            <person name="Dougan E. K."/>
            <person name="Rhodes N."/>
            <person name="Thang M."/>
            <person name="Chan C."/>
        </authorList>
    </citation>
    <scope>NUCLEOTIDE SEQUENCE</scope>
</reference>
<dbReference type="SUPFAM" id="SSF48592">
    <property type="entry name" value="GroEL equatorial domain-like"/>
    <property type="match status" value="1"/>
</dbReference>
<feature type="signal peptide" evidence="7">
    <location>
        <begin position="1"/>
        <end position="22"/>
    </location>
</feature>